<dbReference type="Gene3D" id="3.30.2180.10">
    <property type="entry name" value="ATP12-like"/>
    <property type="match status" value="1"/>
</dbReference>
<evidence type="ECO:0000313" key="7">
    <source>
        <dbReference type="Proteomes" id="UP001055712"/>
    </source>
</evidence>
<sequence length="233" mass="26072">MAVPRFYKTVHVTEAEDGYQVMLDHRLLRTPARHPLVVPTRALALAIAAEWEWQLQRIQPFTMPLMSLAATALDQPKPRGEVVATMLQYLPTDSLLCRDEPGPLAERQEQLHTPVLLWAQQRMGIRLEPTDSIFGACLGEDQLAAVENHLQGMDQWQLAAAEQLAASCKSVLLGMAATAQALSIEQVLAVARLEEDHQIERWGLVEGGHDVDIADLRVRVAAPCLFLHLLRWR</sequence>
<evidence type="ECO:0000256" key="4">
    <source>
        <dbReference type="ARBA" id="ARBA00023128"/>
    </source>
</evidence>
<comment type="caution">
    <text evidence="6">The sequence shown here is derived from an EMBL/GenBank/DDBJ whole genome shotgun (WGS) entry which is preliminary data.</text>
</comment>
<accession>A0A9D4Z0S5</accession>
<evidence type="ECO:0000256" key="1">
    <source>
        <dbReference type="ARBA" id="ARBA00004173"/>
    </source>
</evidence>
<evidence type="ECO:0000313" key="6">
    <source>
        <dbReference type="EMBL" id="KAI3435917.1"/>
    </source>
</evidence>
<evidence type="ECO:0000256" key="5">
    <source>
        <dbReference type="ARBA" id="ARBA00023186"/>
    </source>
</evidence>
<evidence type="ECO:0000256" key="3">
    <source>
        <dbReference type="ARBA" id="ARBA00022946"/>
    </source>
</evidence>
<reference evidence="6" key="1">
    <citation type="journal article" date="2019" name="Plant J.">
        <title>Chlorella vulgaris genome assembly and annotation reveals the molecular basis for metabolic acclimation to high light conditions.</title>
        <authorList>
            <person name="Cecchin M."/>
            <person name="Marcolungo L."/>
            <person name="Rossato M."/>
            <person name="Girolomoni L."/>
            <person name="Cosentino E."/>
            <person name="Cuine S."/>
            <person name="Li-Beisson Y."/>
            <person name="Delledonne M."/>
            <person name="Ballottari M."/>
        </authorList>
    </citation>
    <scope>NUCLEOTIDE SEQUENCE</scope>
    <source>
        <strain evidence="6">211/11P</strain>
    </source>
</reference>
<dbReference type="OrthoDB" id="5673at2759"/>
<keyword evidence="3" id="KW-0809">Transit peptide</keyword>
<dbReference type="InterPro" id="IPR011419">
    <property type="entry name" value="ATP12_ATP_synth-F1-assembly"/>
</dbReference>
<keyword evidence="4" id="KW-0496">Mitochondrion</keyword>
<gene>
    <name evidence="6" type="ORF">D9Q98_001975</name>
</gene>
<dbReference type="GO" id="GO:0005739">
    <property type="term" value="C:mitochondrion"/>
    <property type="evidence" value="ECO:0007669"/>
    <property type="project" value="UniProtKB-SubCell"/>
</dbReference>
<dbReference type="AlphaFoldDB" id="A0A9D4Z0S5"/>
<dbReference type="Gene3D" id="1.10.3580.10">
    <property type="entry name" value="ATP12 ATPase"/>
    <property type="match status" value="1"/>
</dbReference>
<keyword evidence="7" id="KW-1185">Reference proteome</keyword>
<dbReference type="PANTHER" id="PTHR21013">
    <property type="entry name" value="ATP SYNTHASE MITOCHONDRIAL F1 COMPLEX ASSEMBLY FACTOR 2/ATP12 PROTEIN, MITOCHONDRIAL PRECURSOR"/>
    <property type="match status" value="1"/>
</dbReference>
<evidence type="ECO:0000256" key="2">
    <source>
        <dbReference type="ARBA" id="ARBA00008231"/>
    </source>
</evidence>
<dbReference type="InterPro" id="IPR042272">
    <property type="entry name" value="ATP12_ATP_synth-F1-assembly_N"/>
</dbReference>
<proteinExistence type="inferred from homology"/>
<reference evidence="6" key="2">
    <citation type="submission" date="2020-11" db="EMBL/GenBank/DDBJ databases">
        <authorList>
            <person name="Cecchin M."/>
            <person name="Marcolungo L."/>
            <person name="Rossato M."/>
            <person name="Girolomoni L."/>
            <person name="Cosentino E."/>
            <person name="Cuine S."/>
            <person name="Li-Beisson Y."/>
            <person name="Delledonne M."/>
            <person name="Ballottari M."/>
        </authorList>
    </citation>
    <scope>NUCLEOTIDE SEQUENCE</scope>
    <source>
        <strain evidence="6">211/11P</strain>
        <tissue evidence="6">Whole cell</tissue>
    </source>
</reference>
<dbReference type="SUPFAM" id="SSF160909">
    <property type="entry name" value="ATP12-like"/>
    <property type="match status" value="1"/>
</dbReference>
<dbReference type="InterPro" id="IPR023335">
    <property type="entry name" value="ATP12_ortho_dom_sf"/>
</dbReference>
<dbReference type="Pfam" id="PF07542">
    <property type="entry name" value="ATP12"/>
    <property type="match status" value="1"/>
</dbReference>
<evidence type="ECO:0008006" key="8">
    <source>
        <dbReference type="Google" id="ProtNLM"/>
    </source>
</evidence>
<dbReference type="GO" id="GO:0033615">
    <property type="term" value="P:mitochondrial proton-transporting ATP synthase complex assembly"/>
    <property type="evidence" value="ECO:0007669"/>
    <property type="project" value="TreeGrafter"/>
</dbReference>
<protein>
    <recommendedName>
        <fullName evidence="8">ATP synthase mitochondrial F1 complex assembly factor 2</fullName>
    </recommendedName>
</protein>
<name>A0A9D4Z0S5_CHLVU</name>
<comment type="similarity">
    <text evidence="2">Belongs to the ATP12 family.</text>
</comment>
<comment type="subcellular location">
    <subcellularLocation>
        <location evidence="1">Mitochondrion</location>
    </subcellularLocation>
</comment>
<dbReference type="Proteomes" id="UP001055712">
    <property type="component" value="Unassembled WGS sequence"/>
</dbReference>
<organism evidence="6 7">
    <name type="scientific">Chlorella vulgaris</name>
    <name type="common">Green alga</name>
    <dbReference type="NCBI Taxonomy" id="3077"/>
    <lineage>
        <taxon>Eukaryota</taxon>
        <taxon>Viridiplantae</taxon>
        <taxon>Chlorophyta</taxon>
        <taxon>core chlorophytes</taxon>
        <taxon>Trebouxiophyceae</taxon>
        <taxon>Chlorellales</taxon>
        <taxon>Chlorellaceae</taxon>
        <taxon>Chlorella clade</taxon>
        <taxon>Chlorella</taxon>
    </lineage>
</organism>
<dbReference type="PANTHER" id="PTHR21013:SF10">
    <property type="entry name" value="ATP SYNTHASE MITOCHONDRIAL F1 COMPLEX ASSEMBLY FACTOR 2"/>
    <property type="match status" value="1"/>
</dbReference>
<keyword evidence="5" id="KW-0143">Chaperone</keyword>
<dbReference type="EMBL" id="SIDB01000002">
    <property type="protein sequence ID" value="KAI3435917.1"/>
    <property type="molecule type" value="Genomic_DNA"/>
</dbReference>